<dbReference type="InterPro" id="IPR036390">
    <property type="entry name" value="WH_DNA-bd_sf"/>
</dbReference>
<dbReference type="Gene3D" id="2.60.120.10">
    <property type="entry name" value="Jelly Rolls"/>
    <property type="match status" value="1"/>
</dbReference>
<dbReference type="SMART" id="SM00100">
    <property type="entry name" value="cNMP"/>
    <property type="match status" value="1"/>
</dbReference>
<dbReference type="PROSITE" id="PS50042">
    <property type="entry name" value="CNMP_BINDING_3"/>
    <property type="match status" value="1"/>
</dbReference>
<dbReference type="GO" id="GO:0005829">
    <property type="term" value="C:cytosol"/>
    <property type="evidence" value="ECO:0007669"/>
    <property type="project" value="TreeGrafter"/>
</dbReference>
<keyword evidence="3" id="KW-0804">Transcription</keyword>
<keyword evidence="2" id="KW-0238">DNA-binding</keyword>
<dbReference type="GO" id="GO:0003677">
    <property type="term" value="F:DNA binding"/>
    <property type="evidence" value="ECO:0007669"/>
    <property type="project" value="UniProtKB-KW"/>
</dbReference>
<dbReference type="PANTHER" id="PTHR24567:SF28">
    <property type="entry name" value="LISTERIOLYSIN REGULATORY PROTEIN"/>
    <property type="match status" value="1"/>
</dbReference>
<reference evidence="6 7" key="1">
    <citation type="journal article" date="2016" name="Nat. Commun.">
        <title>Thousands of microbial genomes shed light on interconnected biogeochemical processes in an aquifer system.</title>
        <authorList>
            <person name="Anantharaman K."/>
            <person name="Brown C.T."/>
            <person name="Hug L.A."/>
            <person name="Sharon I."/>
            <person name="Castelle C.J."/>
            <person name="Probst A.J."/>
            <person name="Thomas B.C."/>
            <person name="Singh A."/>
            <person name="Wilkins M.J."/>
            <person name="Karaoz U."/>
            <person name="Brodie E.L."/>
            <person name="Williams K.H."/>
            <person name="Hubbard S.S."/>
            <person name="Banfield J.F."/>
        </authorList>
    </citation>
    <scope>NUCLEOTIDE SEQUENCE [LARGE SCALE GENOMIC DNA]</scope>
</reference>
<accession>A0A1F2WHJ8</accession>
<keyword evidence="1" id="KW-0805">Transcription regulation</keyword>
<proteinExistence type="predicted"/>
<dbReference type="STRING" id="1797197.A2Y75_03545"/>
<evidence type="ECO:0000313" key="6">
    <source>
        <dbReference type="EMBL" id="OFW56291.1"/>
    </source>
</evidence>
<dbReference type="EMBL" id="MELK01000047">
    <property type="protein sequence ID" value="OFW56291.1"/>
    <property type="molecule type" value="Genomic_DNA"/>
</dbReference>
<dbReference type="InterPro" id="IPR012318">
    <property type="entry name" value="HTH_CRP"/>
</dbReference>
<dbReference type="SMART" id="SM00419">
    <property type="entry name" value="HTH_CRP"/>
    <property type="match status" value="1"/>
</dbReference>
<dbReference type="Gene3D" id="1.10.10.10">
    <property type="entry name" value="Winged helix-like DNA-binding domain superfamily/Winged helix DNA-binding domain"/>
    <property type="match status" value="1"/>
</dbReference>
<dbReference type="InterPro" id="IPR014710">
    <property type="entry name" value="RmlC-like_jellyroll"/>
</dbReference>
<dbReference type="InterPro" id="IPR018490">
    <property type="entry name" value="cNMP-bd_dom_sf"/>
</dbReference>
<evidence type="ECO:0000256" key="1">
    <source>
        <dbReference type="ARBA" id="ARBA00023015"/>
    </source>
</evidence>
<organism evidence="6 7">
    <name type="scientific">Candidatus Solincola sediminis</name>
    <dbReference type="NCBI Taxonomy" id="1797199"/>
    <lineage>
        <taxon>Bacteria</taxon>
        <taxon>Bacillati</taxon>
        <taxon>Actinomycetota</taxon>
        <taxon>Candidatus Geothermincolia</taxon>
        <taxon>Candidatus Geothermincolales</taxon>
        <taxon>Candidatus Geothermincolaceae</taxon>
        <taxon>Candidatus Solincola</taxon>
    </lineage>
</organism>
<dbReference type="CDD" id="cd00038">
    <property type="entry name" value="CAP_ED"/>
    <property type="match status" value="1"/>
</dbReference>
<dbReference type="Pfam" id="PF00027">
    <property type="entry name" value="cNMP_binding"/>
    <property type="match status" value="1"/>
</dbReference>
<evidence type="ECO:0000256" key="3">
    <source>
        <dbReference type="ARBA" id="ARBA00023163"/>
    </source>
</evidence>
<comment type="caution">
    <text evidence="6">The sequence shown here is derived from an EMBL/GenBank/DDBJ whole genome shotgun (WGS) entry which is preliminary data.</text>
</comment>
<feature type="domain" description="HTH crp-type" evidence="5">
    <location>
        <begin position="153"/>
        <end position="226"/>
    </location>
</feature>
<evidence type="ECO:0000259" key="4">
    <source>
        <dbReference type="PROSITE" id="PS50042"/>
    </source>
</evidence>
<dbReference type="AlphaFoldDB" id="A0A1F2WHJ8"/>
<dbReference type="SUPFAM" id="SSF46785">
    <property type="entry name" value="Winged helix' DNA-binding domain"/>
    <property type="match status" value="1"/>
</dbReference>
<dbReference type="InterPro" id="IPR000595">
    <property type="entry name" value="cNMP-bd_dom"/>
</dbReference>
<dbReference type="Pfam" id="PF13545">
    <property type="entry name" value="HTH_Crp_2"/>
    <property type="match status" value="1"/>
</dbReference>
<sequence length="239" mass="26855">MATDRGEAAEANIFSKIPMFEFLEVGELQRLRSLCDVAKCAKGDYIFLECDSPHNLYIVSSGEVKLLKQTEDGRETIVEMAYEGEIFGEEAIFDGQPYPMTAQALSEVELLSISRSDFFSFLRDNPDLALEIITELAARLREAQNTIRALAMERVEWRIARILLMLSRKAGVVQEDGVSIDLALTRQDIADMAATTVETTIRVLSNFKKLGLVDTEKGKIILRDKNQLDNMVSEGCRQH</sequence>
<dbReference type="PROSITE" id="PS51063">
    <property type="entry name" value="HTH_CRP_2"/>
    <property type="match status" value="1"/>
</dbReference>
<dbReference type="GO" id="GO:0003700">
    <property type="term" value="F:DNA-binding transcription factor activity"/>
    <property type="evidence" value="ECO:0007669"/>
    <property type="project" value="TreeGrafter"/>
</dbReference>
<evidence type="ECO:0008006" key="8">
    <source>
        <dbReference type="Google" id="ProtNLM"/>
    </source>
</evidence>
<evidence type="ECO:0000256" key="2">
    <source>
        <dbReference type="ARBA" id="ARBA00023125"/>
    </source>
</evidence>
<name>A0A1F2WHJ8_9ACTN</name>
<feature type="domain" description="Cyclic nucleotide-binding" evidence="4">
    <location>
        <begin position="19"/>
        <end position="139"/>
    </location>
</feature>
<dbReference type="Proteomes" id="UP000177876">
    <property type="component" value="Unassembled WGS sequence"/>
</dbReference>
<dbReference type="InterPro" id="IPR050397">
    <property type="entry name" value="Env_Response_Regulators"/>
</dbReference>
<dbReference type="PRINTS" id="PR00034">
    <property type="entry name" value="HTHCRP"/>
</dbReference>
<dbReference type="InterPro" id="IPR036388">
    <property type="entry name" value="WH-like_DNA-bd_sf"/>
</dbReference>
<dbReference type="SUPFAM" id="SSF51206">
    <property type="entry name" value="cAMP-binding domain-like"/>
    <property type="match status" value="1"/>
</dbReference>
<evidence type="ECO:0000259" key="5">
    <source>
        <dbReference type="PROSITE" id="PS51063"/>
    </source>
</evidence>
<protein>
    <recommendedName>
        <fullName evidence="8">Crp/Fnr family transcriptional regulator</fullName>
    </recommendedName>
</protein>
<gene>
    <name evidence="6" type="ORF">A2Y75_03545</name>
</gene>
<evidence type="ECO:0000313" key="7">
    <source>
        <dbReference type="Proteomes" id="UP000177876"/>
    </source>
</evidence>
<dbReference type="PANTHER" id="PTHR24567">
    <property type="entry name" value="CRP FAMILY TRANSCRIPTIONAL REGULATORY PROTEIN"/>
    <property type="match status" value="1"/>
</dbReference>